<evidence type="ECO:0000256" key="1">
    <source>
        <dbReference type="SAM" id="MobiDB-lite"/>
    </source>
</evidence>
<protein>
    <submittedName>
        <fullName evidence="2">Uncharacterized protein</fullName>
    </submittedName>
</protein>
<feature type="compositionally biased region" description="Polar residues" evidence="1">
    <location>
        <begin position="157"/>
        <end position="168"/>
    </location>
</feature>
<reference evidence="2" key="1">
    <citation type="submission" date="2022-10" db="EMBL/GenBank/DDBJ databases">
        <title>Fusarium specimens isolated from Avocado Roots.</title>
        <authorList>
            <person name="Stajich J."/>
            <person name="Roper C."/>
            <person name="Heimlech-Rivalta G."/>
        </authorList>
    </citation>
    <scope>NUCLEOTIDE SEQUENCE</scope>
    <source>
        <strain evidence="2">CF00143</strain>
    </source>
</reference>
<dbReference type="AlphaFoldDB" id="A0A9W8PQ58"/>
<sequence>MAPQAPDPASPKHVRFRQTSVLTGPSLVEATFVMTRKTAMAQAGDIVQRLGHRDYEQAELAPQMAEWLSEPVIRVLNEDHKNKVFMWCSQYDQQWLDTIRDANDDLDEYQYISSTEEHPAPETIEERILEKLDALKKELLDAHREGVSTMMAKLELQQPQDQGPTSSPTKRRRVNTRSARNATAEKSEKIRQALRHLVGDNSQLLTNFEEFVGSIDPDMLQSKRKPLWTKDELDSLNKDARAQGVSVIEYKLLDRTLQEMQDADLPIANLAALSRLLVSTEQYTKLSEKFPFPFQCEEE</sequence>
<evidence type="ECO:0000313" key="2">
    <source>
        <dbReference type="EMBL" id="KAJ4013989.1"/>
    </source>
</evidence>
<dbReference type="OrthoDB" id="5091635at2759"/>
<feature type="region of interest" description="Disordered" evidence="1">
    <location>
        <begin position="154"/>
        <end position="188"/>
    </location>
</feature>
<dbReference type="Proteomes" id="UP001152130">
    <property type="component" value="Unassembled WGS sequence"/>
</dbReference>
<proteinExistence type="predicted"/>
<comment type="caution">
    <text evidence="2">The sequence shown here is derived from an EMBL/GenBank/DDBJ whole genome shotgun (WGS) entry which is preliminary data.</text>
</comment>
<evidence type="ECO:0000313" key="3">
    <source>
        <dbReference type="Proteomes" id="UP001152130"/>
    </source>
</evidence>
<organism evidence="2 3">
    <name type="scientific">Fusarium irregulare</name>
    <dbReference type="NCBI Taxonomy" id="2494466"/>
    <lineage>
        <taxon>Eukaryota</taxon>
        <taxon>Fungi</taxon>
        <taxon>Dikarya</taxon>
        <taxon>Ascomycota</taxon>
        <taxon>Pezizomycotina</taxon>
        <taxon>Sordariomycetes</taxon>
        <taxon>Hypocreomycetidae</taxon>
        <taxon>Hypocreales</taxon>
        <taxon>Nectriaceae</taxon>
        <taxon>Fusarium</taxon>
        <taxon>Fusarium incarnatum-equiseti species complex</taxon>
    </lineage>
</organism>
<dbReference type="EMBL" id="JAPDHF010000008">
    <property type="protein sequence ID" value="KAJ4013989.1"/>
    <property type="molecule type" value="Genomic_DNA"/>
</dbReference>
<accession>A0A9W8PQ58</accession>
<name>A0A9W8PQ58_9HYPO</name>
<keyword evidence="3" id="KW-1185">Reference proteome</keyword>
<gene>
    <name evidence="2" type="ORF">NW766_006233</name>
</gene>